<dbReference type="Pfam" id="PF05838">
    <property type="entry name" value="Glyco_hydro_108"/>
    <property type="match status" value="1"/>
</dbReference>
<keyword evidence="5" id="KW-1185">Reference proteome</keyword>
<keyword evidence="1" id="KW-0812">Transmembrane</keyword>
<evidence type="ECO:0000259" key="3">
    <source>
        <dbReference type="Pfam" id="PF09374"/>
    </source>
</evidence>
<feature type="domain" description="TtsA-like Glycoside hydrolase family 108" evidence="2">
    <location>
        <begin position="11"/>
        <end position="94"/>
    </location>
</feature>
<dbReference type="RefSeq" id="WP_138866009.1">
    <property type="nucleotide sequence ID" value="NZ_VCPC01000010.1"/>
</dbReference>
<evidence type="ECO:0000259" key="2">
    <source>
        <dbReference type="Pfam" id="PF05838"/>
    </source>
</evidence>
<dbReference type="InterPro" id="IPR023346">
    <property type="entry name" value="Lysozyme-like_dom_sf"/>
</dbReference>
<dbReference type="Gene3D" id="1.20.141.10">
    <property type="entry name" value="Chitosanase, subunit A, domain 1"/>
    <property type="match status" value="1"/>
</dbReference>
<protein>
    <recommendedName>
        <fullName evidence="6">Lysozyme family protein</fullName>
    </recommendedName>
</protein>
<dbReference type="EMBL" id="VCPC01000010">
    <property type="protein sequence ID" value="TMV07325.1"/>
    <property type="molecule type" value="Genomic_DNA"/>
</dbReference>
<feature type="transmembrane region" description="Helical" evidence="1">
    <location>
        <begin position="214"/>
        <end position="232"/>
    </location>
</feature>
<evidence type="ECO:0000313" key="5">
    <source>
        <dbReference type="Proteomes" id="UP001191082"/>
    </source>
</evidence>
<dbReference type="InterPro" id="IPR008565">
    <property type="entry name" value="TtsA-like_GH18_dom"/>
</dbReference>
<dbReference type="CDD" id="cd13926">
    <property type="entry name" value="N-acetylmuramidase_GH108"/>
    <property type="match status" value="1"/>
</dbReference>
<evidence type="ECO:0000313" key="4">
    <source>
        <dbReference type="EMBL" id="TMV07325.1"/>
    </source>
</evidence>
<evidence type="ECO:0000256" key="1">
    <source>
        <dbReference type="SAM" id="Phobius"/>
    </source>
</evidence>
<keyword evidence="1" id="KW-0472">Membrane</keyword>
<dbReference type="InterPro" id="IPR018537">
    <property type="entry name" value="Peptidoglycan-bd_3"/>
</dbReference>
<reference evidence="4 5" key="1">
    <citation type="submission" date="2019-05" db="EMBL/GenBank/DDBJ databases">
        <title>Marivita sp. nov. isolated from sea sediment.</title>
        <authorList>
            <person name="Kim W."/>
        </authorList>
    </citation>
    <scope>NUCLEOTIDE SEQUENCE [LARGE SCALE GENOMIC DNA]</scope>
    <source>
        <strain evidence="4 5">CAU 1492</strain>
    </source>
</reference>
<proteinExistence type="predicted"/>
<evidence type="ECO:0008006" key="6">
    <source>
        <dbReference type="Google" id="ProtNLM"/>
    </source>
</evidence>
<gene>
    <name evidence="4" type="ORF">FGK64_21990</name>
</gene>
<dbReference type="SUPFAM" id="SSF53955">
    <property type="entry name" value="Lysozyme-like"/>
    <property type="match status" value="1"/>
</dbReference>
<organism evidence="4 5">
    <name type="scientific">Arenibacterium halophilum</name>
    <dbReference type="NCBI Taxonomy" id="2583821"/>
    <lineage>
        <taxon>Bacteria</taxon>
        <taxon>Pseudomonadati</taxon>
        <taxon>Pseudomonadota</taxon>
        <taxon>Alphaproteobacteria</taxon>
        <taxon>Rhodobacterales</taxon>
        <taxon>Paracoccaceae</taxon>
        <taxon>Arenibacterium</taxon>
    </lineage>
</organism>
<dbReference type="Proteomes" id="UP001191082">
    <property type="component" value="Unassembled WGS sequence"/>
</dbReference>
<comment type="caution">
    <text evidence="4">The sequence shown here is derived from an EMBL/GenBank/DDBJ whole genome shotgun (WGS) entry which is preliminary data.</text>
</comment>
<accession>A0ABY2WX10</accession>
<name>A0ABY2WX10_9RHOB</name>
<feature type="domain" description="Peptidoglycan binding" evidence="3">
    <location>
        <begin position="98"/>
        <end position="159"/>
    </location>
</feature>
<keyword evidence="1" id="KW-1133">Transmembrane helix</keyword>
<dbReference type="Pfam" id="PF09374">
    <property type="entry name" value="PG_binding_3"/>
    <property type="match status" value="1"/>
</dbReference>
<sequence>MTATNYRPCLDHVLRWEGGFVDHPKDPGGATNLGITRATLQRHRGQHVTAKDVRALQLSEAAEIYRAGYWMPVRGDDLPKGLDLVAFDAGVNSGPVRGAKWLQAGLRVPADGRVGPQTLKAARNAPDTVAVIQRACAARMGFLQRLGTWSTFGRGWSRRVADTEAAAVSMCATRAVVEAQIAPARAAQKRDAGGAAASGTGGGAAISLEALPDWASWGVGALVITLAALLLLKSIHHKRRAEAYAAIIAGGAHG</sequence>